<proteinExistence type="predicted"/>
<protein>
    <submittedName>
        <fullName evidence="1">SAM-dependent methyltransferase</fullName>
    </submittedName>
</protein>
<dbReference type="InterPro" id="IPR029063">
    <property type="entry name" value="SAM-dependent_MTases_sf"/>
</dbReference>
<keyword evidence="1" id="KW-0489">Methyltransferase</keyword>
<dbReference type="GO" id="GO:0008168">
    <property type="term" value="F:methyltransferase activity"/>
    <property type="evidence" value="ECO:0007669"/>
    <property type="project" value="UniProtKB-KW"/>
</dbReference>
<keyword evidence="1" id="KW-0808">Transferase</keyword>
<sequence length="271" mass="29871">MSNTDVRRDLDTSRPHSARMYDYYLGGKDHFPVDKQAAQAVAEAYPGIFTCARENRAFMHRATRVLAEEHGIRQWLDIGTGIPTEPNVHQVAQSVVPEARVVYADNDPLVLKYAERLMRSTPQGRTTYIEADVNDPEALLGAPELAEVLDLSRPVALSLNALMHFITDAADPYGIVNRVMAALPSGSALALSHCTPDFDPPTWEKVTDIYAGAGTPVQFRAQDDVARFFEELDLLDPGVTVGHRWRPTRPLGPEAPTDAQVSLWAGVGIKR</sequence>
<comment type="caution">
    <text evidence="1">The sequence shown here is derived from an EMBL/GenBank/DDBJ whole genome shotgun (WGS) entry which is preliminary data.</text>
</comment>
<dbReference type="SUPFAM" id="SSF53335">
    <property type="entry name" value="S-adenosyl-L-methionine-dependent methyltransferases"/>
    <property type="match status" value="1"/>
</dbReference>
<dbReference type="Gene3D" id="3.40.50.150">
    <property type="entry name" value="Vaccinia Virus protein VP39"/>
    <property type="match status" value="1"/>
</dbReference>
<gene>
    <name evidence="1" type="ORF">KVH32_32680</name>
</gene>
<organism evidence="1 2">
    <name type="scientific">Streptomyces olivaceus</name>
    <dbReference type="NCBI Taxonomy" id="47716"/>
    <lineage>
        <taxon>Bacteria</taxon>
        <taxon>Bacillati</taxon>
        <taxon>Actinomycetota</taxon>
        <taxon>Actinomycetes</taxon>
        <taxon>Kitasatosporales</taxon>
        <taxon>Streptomycetaceae</taxon>
        <taxon>Streptomyces</taxon>
    </lineage>
</organism>
<dbReference type="Proteomes" id="UP000758701">
    <property type="component" value="Unassembled WGS sequence"/>
</dbReference>
<dbReference type="PIRSF" id="PIRSF017393">
    <property type="entry name" value="MTase_SAV2177"/>
    <property type="match status" value="1"/>
</dbReference>
<keyword evidence="2" id="KW-1185">Reference proteome</keyword>
<dbReference type="InterPro" id="IPR006764">
    <property type="entry name" value="SAM_dep_MeTrfase_SAV2177_type"/>
</dbReference>
<dbReference type="GO" id="GO:0032259">
    <property type="term" value="P:methylation"/>
    <property type="evidence" value="ECO:0007669"/>
    <property type="project" value="UniProtKB-KW"/>
</dbReference>
<accession>A0ABS7WD57</accession>
<dbReference type="Pfam" id="PF04672">
    <property type="entry name" value="Methyltransf_19"/>
    <property type="match status" value="1"/>
</dbReference>
<evidence type="ECO:0000313" key="2">
    <source>
        <dbReference type="Proteomes" id="UP000758701"/>
    </source>
</evidence>
<dbReference type="RefSeq" id="WP_070387251.1">
    <property type="nucleotide sequence ID" value="NZ_JAHSST010000025.1"/>
</dbReference>
<dbReference type="EMBL" id="JAHSTP010000020">
    <property type="protein sequence ID" value="MBZ6155886.1"/>
    <property type="molecule type" value="Genomic_DNA"/>
</dbReference>
<evidence type="ECO:0000313" key="1">
    <source>
        <dbReference type="EMBL" id="MBZ6155886.1"/>
    </source>
</evidence>
<reference evidence="1 2" key="1">
    <citation type="submission" date="2021-06" db="EMBL/GenBank/DDBJ databases">
        <title>Ecological speciation of a Streptomyces species isolated from different habitats and geographic origins.</title>
        <authorList>
            <person name="Wang J."/>
        </authorList>
    </citation>
    <scope>NUCLEOTIDE SEQUENCE [LARGE SCALE GENOMIC DNA]</scope>
    <source>
        <strain evidence="1 2">FXJ8.012</strain>
    </source>
</reference>
<name>A0ABS7WD57_STROV</name>